<keyword evidence="3" id="KW-0223">Dioxygenase</keyword>
<reference evidence="9 10" key="1">
    <citation type="submission" date="2024-05" db="EMBL/GenBank/DDBJ databases">
        <title>Genetic variation in Jamaican populations of the coffee berry borer (Hypothenemus hampei).</title>
        <authorList>
            <person name="Errbii M."/>
            <person name="Myrie A."/>
        </authorList>
    </citation>
    <scope>NUCLEOTIDE SEQUENCE [LARGE SCALE GENOMIC DNA]</scope>
    <source>
        <strain evidence="9">JA-Hopewell-2020-01-JO</strain>
        <tissue evidence="9">Whole body</tissue>
    </source>
</reference>
<dbReference type="GO" id="GO:0051213">
    <property type="term" value="F:dioxygenase activity"/>
    <property type="evidence" value="ECO:0007669"/>
    <property type="project" value="UniProtKB-KW"/>
</dbReference>
<keyword evidence="4" id="KW-0560">Oxidoreductase</keyword>
<evidence type="ECO:0000256" key="6">
    <source>
        <dbReference type="SAM" id="MobiDB-lite"/>
    </source>
</evidence>
<dbReference type="PANTHER" id="PTHR14650:SF1">
    <property type="entry name" value="2-OXOGLUTARATE AND IRON-DEPENDENT OXYGENASE DOMAIN-CONTAINING PROTEIN 3"/>
    <property type="match status" value="1"/>
</dbReference>
<dbReference type="GO" id="GO:0046872">
    <property type="term" value="F:metal ion binding"/>
    <property type="evidence" value="ECO:0007669"/>
    <property type="project" value="UniProtKB-KW"/>
</dbReference>
<organism evidence="9 10">
    <name type="scientific">Hypothenemus hampei</name>
    <name type="common">Coffee berry borer</name>
    <dbReference type="NCBI Taxonomy" id="57062"/>
    <lineage>
        <taxon>Eukaryota</taxon>
        <taxon>Metazoa</taxon>
        <taxon>Ecdysozoa</taxon>
        <taxon>Arthropoda</taxon>
        <taxon>Hexapoda</taxon>
        <taxon>Insecta</taxon>
        <taxon>Pterygota</taxon>
        <taxon>Neoptera</taxon>
        <taxon>Endopterygota</taxon>
        <taxon>Coleoptera</taxon>
        <taxon>Polyphaga</taxon>
        <taxon>Cucujiformia</taxon>
        <taxon>Curculionidae</taxon>
        <taxon>Scolytinae</taxon>
        <taxon>Hypothenemus</taxon>
    </lineage>
</organism>
<feature type="domain" description="Fe2OG dioxygenase" evidence="8">
    <location>
        <begin position="209"/>
        <end position="312"/>
    </location>
</feature>
<dbReference type="InterPro" id="IPR005123">
    <property type="entry name" value="Oxoglu/Fe-dep_dioxygenase_dom"/>
</dbReference>
<accession>A0ABD1FE76</accession>
<dbReference type="InterPro" id="IPR039210">
    <property type="entry name" value="OGFOD3"/>
</dbReference>
<dbReference type="Pfam" id="PF13640">
    <property type="entry name" value="2OG-FeII_Oxy_3"/>
    <property type="match status" value="1"/>
</dbReference>
<gene>
    <name evidence="9" type="ORF">ABEB36_001066</name>
</gene>
<evidence type="ECO:0000256" key="5">
    <source>
        <dbReference type="ARBA" id="ARBA00023004"/>
    </source>
</evidence>
<name>A0ABD1FE76_HYPHA</name>
<dbReference type="PROSITE" id="PS51471">
    <property type="entry name" value="FE2OG_OXY"/>
    <property type="match status" value="1"/>
</dbReference>
<sequence>MESELKLRKQSKSTKEIQKNEKPPTNQVNEQPKIPQLKYGPMPKFSGQRIFSRAVIIVAVLIYVWYYPKNGKEVILAQSGDVYTNRGVNVNCDKAYLEEIKSYSGCVPKKCGRFVMDRLVTEYEADILLWLAKRGMSLAESSGGATIMDLHSGALSYKTTFINFYKSGKDNFITPTDLLVYRTVRERIQAAIAETFGLDGTKLYLTYPTFFSKLTNKEPAHVHDEYWHVHVDKFTYESFHYTSLVYLNNYRQDFQGGRFLYLENTAKSKHNMTVEPRKGRVSFFTSGAENPHFVEKVTEGERFAITISFTCDESKKIKDLEKSLK</sequence>
<dbReference type="Gene3D" id="2.60.120.620">
    <property type="entry name" value="q2cbj1_9rhob like domain"/>
    <property type="match status" value="1"/>
</dbReference>
<feature type="transmembrane region" description="Helical" evidence="7">
    <location>
        <begin position="50"/>
        <end position="68"/>
    </location>
</feature>
<proteinExistence type="predicted"/>
<feature type="compositionally biased region" description="Basic and acidic residues" evidence="6">
    <location>
        <begin position="1"/>
        <end position="22"/>
    </location>
</feature>
<dbReference type="PANTHER" id="PTHR14650">
    <property type="entry name" value="PROLYL HYDROXYLASE-RELATED"/>
    <property type="match status" value="1"/>
</dbReference>
<comment type="cofactor">
    <cofactor evidence="1">
        <name>L-ascorbate</name>
        <dbReference type="ChEBI" id="CHEBI:38290"/>
    </cofactor>
</comment>
<dbReference type="SMART" id="SM00702">
    <property type="entry name" value="P4Hc"/>
    <property type="match status" value="1"/>
</dbReference>
<evidence type="ECO:0000256" key="3">
    <source>
        <dbReference type="ARBA" id="ARBA00022964"/>
    </source>
</evidence>
<dbReference type="Proteomes" id="UP001566132">
    <property type="component" value="Unassembled WGS sequence"/>
</dbReference>
<dbReference type="AlphaFoldDB" id="A0ABD1FE76"/>
<protein>
    <recommendedName>
        <fullName evidence="8">Fe2OG dioxygenase domain-containing protein</fullName>
    </recommendedName>
</protein>
<keyword evidence="7" id="KW-0812">Transmembrane</keyword>
<comment type="caution">
    <text evidence="9">The sequence shown here is derived from an EMBL/GenBank/DDBJ whole genome shotgun (WGS) entry which is preliminary data.</text>
</comment>
<dbReference type="InterPro" id="IPR006620">
    <property type="entry name" value="Pro_4_hyd_alph"/>
</dbReference>
<evidence type="ECO:0000313" key="9">
    <source>
        <dbReference type="EMBL" id="KAL1517280.1"/>
    </source>
</evidence>
<evidence type="ECO:0000256" key="1">
    <source>
        <dbReference type="ARBA" id="ARBA00001961"/>
    </source>
</evidence>
<evidence type="ECO:0000259" key="8">
    <source>
        <dbReference type="PROSITE" id="PS51471"/>
    </source>
</evidence>
<keyword evidence="10" id="KW-1185">Reference proteome</keyword>
<dbReference type="EMBL" id="JBDJPC010000001">
    <property type="protein sequence ID" value="KAL1517280.1"/>
    <property type="molecule type" value="Genomic_DNA"/>
</dbReference>
<keyword evidence="7" id="KW-0472">Membrane</keyword>
<evidence type="ECO:0000256" key="2">
    <source>
        <dbReference type="ARBA" id="ARBA00022723"/>
    </source>
</evidence>
<evidence type="ECO:0000313" key="10">
    <source>
        <dbReference type="Proteomes" id="UP001566132"/>
    </source>
</evidence>
<evidence type="ECO:0000256" key="4">
    <source>
        <dbReference type="ARBA" id="ARBA00023002"/>
    </source>
</evidence>
<evidence type="ECO:0000256" key="7">
    <source>
        <dbReference type="SAM" id="Phobius"/>
    </source>
</evidence>
<feature type="region of interest" description="Disordered" evidence="6">
    <location>
        <begin position="1"/>
        <end position="35"/>
    </location>
</feature>
<dbReference type="InterPro" id="IPR044862">
    <property type="entry name" value="Pro_4_hyd_alph_FE2OG_OXY"/>
</dbReference>
<keyword evidence="7" id="KW-1133">Transmembrane helix</keyword>
<keyword evidence="5" id="KW-0408">Iron</keyword>
<keyword evidence="2" id="KW-0479">Metal-binding</keyword>